<name>A0A1R3K1C5_9ROSI</name>
<gene>
    <name evidence="1" type="ORF">COLO4_12301</name>
</gene>
<protein>
    <submittedName>
        <fullName evidence="1">Uncharacterized protein</fullName>
    </submittedName>
</protein>
<dbReference type="AlphaFoldDB" id="A0A1R3K1C5"/>
<proteinExistence type="predicted"/>
<dbReference type="EMBL" id="AWUE01014898">
    <property type="protein sequence ID" value="OMP00871.1"/>
    <property type="molecule type" value="Genomic_DNA"/>
</dbReference>
<comment type="caution">
    <text evidence="1">The sequence shown here is derived from an EMBL/GenBank/DDBJ whole genome shotgun (WGS) entry which is preliminary data.</text>
</comment>
<sequence length="45" mass="5143">MAHIPPLDKNQLKDSIRDLIESSEDLLCIKYPLRPLTPIIQTGKK</sequence>
<evidence type="ECO:0000313" key="2">
    <source>
        <dbReference type="Proteomes" id="UP000187203"/>
    </source>
</evidence>
<organism evidence="1 2">
    <name type="scientific">Corchorus olitorius</name>
    <dbReference type="NCBI Taxonomy" id="93759"/>
    <lineage>
        <taxon>Eukaryota</taxon>
        <taxon>Viridiplantae</taxon>
        <taxon>Streptophyta</taxon>
        <taxon>Embryophyta</taxon>
        <taxon>Tracheophyta</taxon>
        <taxon>Spermatophyta</taxon>
        <taxon>Magnoliopsida</taxon>
        <taxon>eudicotyledons</taxon>
        <taxon>Gunneridae</taxon>
        <taxon>Pentapetalae</taxon>
        <taxon>rosids</taxon>
        <taxon>malvids</taxon>
        <taxon>Malvales</taxon>
        <taxon>Malvaceae</taxon>
        <taxon>Grewioideae</taxon>
        <taxon>Apeibeae</taxon>
        <taxon>Corchorus</taxon>
    </lineage>
</organism>
<accession>A0A1R3K1C5</accession>
<evidence type="ECO:0000313" key="1">
    <source>
        <dbReference type="EMBL" id="OMP00871.1"/>
    </source>
</evidence>
<dbReference type="Proteomes" id="UP000187203">
    <property type="component" value="Unassembled WGS sequence"/>
</dbReference>
<reference evidence="2" key="1">
    <citation type="submission" date="2013-09" db="EMBL/GenBank/DDBJ databases">
        <title>Corchorus olitorius genome sequencing.</title>
        <authorList>
            <person name="Alam M."/>
            <person name="Haque M.S."/>
            <person name="Islam M.S."/>
            <person name="Emdad E.M."/>
            <person name="Islam M.M."/>
            <person name="Ahmed B."/>
            <person name="Halim A."/>
            <person name="Hossen Q.M.M."/>
            <person name="Hossain M.Z."/>
            <person name="Ahmed R."/>
            <person name="Khan M.M."/>
            <person name="Islam R."/>
            <person name="Rashid M.M."/>
            <person name="Khan S.A."/>
            <person name="Rahman M.S."/>
            <person name="Alam M."/>
            <person name="Yahiya A.S."/>
            <person name="Khan M.S."/>
            <person name="Azam M.S."/>
            <person name="Haque T."/>
            <person name="Lashkar M.Z.H."/>
            <person name="Akhand A.I."/>
            <person name="Morshed G."/>
            <person name="Roy S."/>
            <person name="Uddin K.S."/>
            <person name="Rabeya T."/>
            <person name="Hossain A.S."/>
            <person name="Chowdhury A."/>
            <person name="Snigdha A.R."/>
            <person name="Mortoza M.S."/>
            <person name="Matin S.A."/>
            <person name="Hoque S.M.E."/>
            <person name="Islam M.K."/>
            <person name="Roy D.K."/>
            <person name="Haider R."/>
            <person name="Moosa M.M."/>
            <person name="Elias S.M."/>
            <person name="Hasan A.M."/>
            <person name="Jahan S."/>
            <person name="Shafiuddin M."/>
            <person name="Mahmood N."/>
            <person name="Shommy N.S."/>
        </authorList>
    </citation>
    <scope>NUCLEOTIDE SEQUENCE [LARGE SCALE GENOMIC DNA]</scope>
    <source>
        <strain evidence="2">cv. O-4</strain>
    </source>
</reference>
<keyword evidence="2" id="KW-1185">Reference proteome</keyword>